<sequence length="146" mass="16043">MNRLFVLIMVLLGVVSCANGQNGKTDMKGKKIFVAYYSWSGNTKAVGDYIAQKTGADVCRIEPVKAYPTDYEACVNEVNRHGSTYDPELKPIQANVAEYDVIFVGAPCWWGTIANPLRTFLRSNSFKGKMVIPFVTNGTSGSGCRM</sequence>
<gene>
    <name evidence="3" type="ORF">NCTC11190_01805</name>
</gene>
<keyword evidence="4" id="KW-1185">Reference proteome</keyword>
<dbReference type="STRING" id="880526.GCA_000427365_02015"/>
<feature type="chain" id="PRO_5016829720" evidence="1">
    <location>
        <begin position="21"/>
        <end position="146"/>
    </location>
</feature>
<accession>A0A379MSS1</accession>
<feature type="domain" description="Flavodoxin-like" evidence="2">
    <location>
        <begin position="32"/>
        <end position="146"/>
    </location>
</feature>
<keyword evidence="1" id="KW-0732">Signal</keyword>
<dbReference type="OrthoDB" id="9806505at2"/>
<protein>
    <submittedName>
        <fullName evidence="3">Flavodoxin</fullName>
    </submittedName>
</protein>
<evidence type="ECO:0000313" key="4">
    <source>
        <dbReference type="Proteomes" id="UP000255233"/>
    </source>
</evidence>
<dbReference type="InterPro" id="IPR008254">
    <property type="entry name" value="Flavodoxin/NO_synth"/>
</dbReference>
<dbReference type="RefSeq" id="WP_084135274.1">
    <property type="nucleotide sequence ID" value="NZ_UGVL01000001.1"/>
</dbReference>
<proteinExistence type="predicted"/>
<dbReference type="PANTHER" id="PTHR39201:SF1">
    <property type="entry name" value="FLAVODOXIN-LIKE DOMAIN-CONTAINING PROTEIN"/>
    <property type="match status" value="1"/>
</dbReference>
<dbReference type="PROSITE" id="PS51257">
    <property type="entry name" value="PROKAR_LIPOPROTEIN"/>
    <property type="match status" value="1"/>
</dbReference>
<dbReference type="PROSITE" id="PS50902">
    <property type="entry name" value="FLAVODOXIN_LIKE"/>
    <property type="match status" value="1"/>
</dbReference>
<evidence type="ECO:0000256" key="1">
    <source>
        <dbReference type="SAM" id="SignalP"/>
    </source>
</evidence>
<organism evidence="3 4">
    <name type="scientific">Rikenella microfusus</name>
    <dbReference type="NCBI Taxonomy" id="28139"/>
    <lineage>
        <taxon>Bacteria</taxon>
        <taxon>Pseudomonadati</taxon>
        <taxon>Bacteroidota</taxon>
        <taxon>Bacteroidia</taxon>
        <taxon>Bacteroidales</taxon>
        <taxon>Rikenellaceae</taxon>
        <taxon>Rikenella</taxon>
    </lineage>
</organism>
<dbReference type="InterPro" id="IPR029039">
    <property type="entry name" value="Flavoprotein-like_sf"/>
</dbReference>
<dbReference type="PANTHER" id="PTHR39201">
    <property type="entry name" value="EXPORTED PROTEIN-RELATED"/>
    <property type="match status" value="1"/>
</dbReference>
<feature type="signal peptide" evidence="1">
    <location>
        <begin position="1"/>
        <end position="20"/>
    </location>
</feature>
<evidence type="ECO:0000259" key="2">
    <source>
        <dbReference type="PROSITE" id="PS50902"/>
    </source>
</evidence>
<dbReference type="Gene3D" id="3.40.50.360">
    <property type="match status" value="1"/>
</dbReference>
<dbReference type="SUPFAM" id="SSF52218">
    <property type="entry name" value="Flavoproteins"/>
    <property type="match status" value="1"/>
</dbReference>
<name>A0A379MSS1_9BACT</name>
<dbReference type="GO" id="GO:0010181">
    <property type="term" value="F:FMN binding"/>
    <property type="evidence" value="ECO:0007669"/>
    <property type="project" value="InterPro"/>
</dbReference>
<dbReference type="Pfam" id="PF12682">
    <property type="entry name" value="Flavodoxin_4"/>
    <property type="match status" value="1"/>
</dbReference>
<dbReference type="EMBL" id="UGVL01000001">
    <property type="protein sequence ID" value="SUE34573.1"/>
    <property type="molecule type" value="Genomic_DNA"/>
</dbReference>
<reference evidence="3 4" key="1">
    <citation type="submission" date="2018-06" db="EMBL/GenBank/DDBJ databases">
        <authorList>
            <consortium name="Pathogen Informatics"/>
            <person name="Doyle S."/>
        </authorList>
    </citation>
    <scope>NUCLEOTIDE SEQUENCE [LARGE SCALE GENOMIC DNA]</scope>
    <source>
        <strain evidence="3 4">NCTC11190</strain>
    </source>
</reference>
<dbReference type="Proteomes" id="UP000255233">
    <property type="component" value="Unassembled WGS sequence"/>
</dbReference>
<dbReference type="AlphaFoldDB" id="A0A379MSS1"/>
<evidence type="ECO:0000313" key="3">
    <source>
        <dbReference type="EMBL" id="SUE34573.1"/>
    </source>
</evidence>